<protein>
    <submittedName>
        <fullName evidence="1">Uncharacterized protein</fullName>
    </submittedName>
</protein>
<dbReference type="AlphaFoldDB" id="A0A378NTV8"/>
<name>A0A378NTV8_9FIRM</name>
<dbReference type="Proteomes" id="UP000255234">
    <property type="component" value="Unassembled WGS sequence"/>
</dbReference>
<evidence type="ECO:0000313" key="2">
    <source>
        <dbReference type="Proteomes" id="UP000255234"/>
    </source>
</evidence>
<accession>A0A378NTV8</accession>
<dbReference type="EMBL" id="UGPP01000001">
    <property type="protein sequence ID" value="STY71245.1"/>
    <property type="molecule type" value="Genomic_DNA"/>
</dbReference>
<sequence length="127" mass="14976">MRHIFTEDELKKLCSFWQNQLKLNNWRIIVGIKNLTEFNNKQSLSEIEFVSALNKAVIKILDPSDYPQSPFEQDMEISLVHELLHLHFALFEPKSDDSLEFLIMESTIEQLANILVEMKRTNIQDQK</sequence>
<evidence type="ECO:0000313" key="1">
    <source>
        <dbReference type="EMBL" id="STY71245.1"/>
    </source>
</evidence>
<dbReference type="RefSeq" id="WP_115151609.1">
    <property type="nucleotide sequence ID" value="NZ_UGPP01000001.1"/>
</dbReference>
<organism evidence="1 2">
    <name type="scientific">Megamonas hypermegale</name>
    <dbReference type="NCBI Taxonomy" id="158847"/>
    <lineage>
        <taxon>Bacteria</taxon>
        <taxon>Bacillati</taxon>
        <taxon>Bacillota</taxon>
        <taxon>Negativicutes</taxon>
        <taxon>Selenomonadales</taxon>
        <taxon>Selenomonadaceae</taxon>
        <taxon>Megamonas</taxon>
    </lineage>
</organism>
<proteinExistence type="predicted"/>
<gene>
    <name evidence="1" type="ORF">NCTC10571_01401</name>
</gene>
<reference evidence="1 2" key="1">
    <citation type="submission" date="2018-06" db="EMBL/GenBank/DDBJ databases">
        <authorList>
            <consortium name="Pathogen Informatics"/>
            <person name="Doyle S."/>
        </authorList>
    </citation>
    <scope>NUCLEOTIDE SEQUENCE [LARGE SCALE GENOMIC DNA]</scope>
    <source>
        <strain evidence="1 2">NCTC10571</strain>
    </source>
</reference>